<organism evidence="1 2">
    <name type="scientific">Seminavis robusta</name>
    <dbReference type="NCBI Taxonomy" id="568900"/>
    <lineage>
        <taxon>Eukaryota</taxon>
        <taxon>Sar</taxon>
        <taxon>Stramenopiles</taxon>
        <taxon>Ochrophyta</taxon>
        <taxon>Bacillariophyta</taxon>
        <taxon>Bacillariophyceae</taxon>
        <taxon>Bacillariophycidae</taxon>
        <taxon>Naviculales</taxon>
        <taxon>Naviculaceae</taxon>
        <taxon>Seminavis</taxon>
    </lineage>
</organism>
<accession>A0A9N8DWN9</accession>
<gene>
    <name evidence="1" type="ORF">SEMRO_422_G139690.1</name>
</gene>
<protein>
    <submittedName>
        <fullName evidence="1">Uncharacterized protein</fullName>
    </submittedName>
</protein>
<proteinExistence type="predicted"/>
<name>A0A9N8DWN9_9STRA</name>
<keyword evidence="2" id="KW-1185">Reference proteome</keyword>
<comment type="caution">
    <text evidence="1">The sequence shown here is derived from an EMBL/GenBank/DDBJ whole genome shotgun (WGS) entry which is preliminary data.</text>
</comment>
<dbReference type="AlphaFoldDB" id="A0A9N8DWN9"/>
<reference evidence="1" key="1">
    <citation type="submission" date="2020-06" db="EMBL/GenBank/DDBJ databases">
        <authorList>
            <consortium name="Plant Systems Biology data submission"/>
        </authorList>
    </citation>
    <scope>NUCLEOTIDE SEQUENCE</scope>
    <source>
        <strain evidence="1">D6</strain>
    </source>
</reference>
<sequence length="114" mass="13004">MPNSPPDRSYSYEKYNEVLTNASTRFDVNHKLLVPTGRSCRANMAVIDASEVEVEQPDGMDSQPDDPTHFQAFAAMRDPSVRPPDQHWTQLSNTGKKKWRYSFPIVPLHMLPTD</sequence>
<dbReference type="EMBL" id="CAICTM010000421">
    <property type="protein sequence ID" value="CAB9510141.1"/>
    <property type="molecule type" value="Genomic_DNA"/>
</dbReference>
<evidence type="ECO:0000313" key="1">
    <source>
        <dbReference type="EMBL" id="CAB9510141.1"/>
    </source>
</evidence>
<dbReference type="Proteomes" id="UP001153069">
    <property type="component" value="Unassembled WGS sequence"/>
</dbReference>
<evidence type="ECO:0000313" key="2">
    <source>
        <dbReference type="Proteomes" id="UP001153069"/>
    </source>
</evidence>